<sequence>MWAQLIKARVQPGFDLTTMADALKRFEQPGSGLLREFFMHDTKDADTAYILALFESEAKAREREQDPRRAEGKAALQEVMAAALAGQPEFTDLTVVAEWVP</sequence>
<name>A0A4Q4ZHL4_9ACTN</name>
<dbReference type="OrthoDB" id="9856503at2"/>
<dbReference type="Proteomes" id="UP000295198">
    <property type="component" value="Unassembled WGS sequence"/>
</dbReference>
<evidence type="ECO:0000313" key="2">
    <source>
        <dbReference type="Proteomes" id="UP000295198"/>
    </source>
</evidence>
<dbReference type="EMBL" id="SDKM01000009">
    <property type="protein sequence ID" value="RYP86926.1"/>
    <property type="molecule type" value="Genomic_DNA"/>
</dbReference>
<evidence type="ECO:0000313" key="1">
    <source>
        <dbReference type="EMBL" id="RYP86926.1"/>
    </source>
</evidence>
<dbReference type="RefSeq" id="WP_134716031.1">
    <property type="nucleotide sequence ID" value="NZ_SDKM01000009.1"/>
</dbReference>
<dbReference type="AlphaFoldDB" id="A0A4Q4ZHL4"/>
<comment type="caution">
    <text evidence="1">The sequence shown here is derived from an EMBL/GenBank/DDBJ whole genome shotgun (WGS) entry which is preliminary data.</text>
</comment>
<accession>A0A4Q4ZHL4</accession>
<gene>
    <name evidence="1" type="ORF">EKO23_08140</name>
</gene>
<keyword evidence="2" id="KW-1185">Reference proteome</keyword>
<organism evidence="1 2">
    <name type="scientific">Nocardioides guangzhouensis</name>
    <dbReference type="NCBI Taxonomy" id="2497878"/>
    <lineage>
        <taxon>Bacteria</taxon>
        <taxon>Bacillati</taxon>
        <taxon>Actinomycetota</taxon>
        <taxon>Actinomycetes</taxon>
        <taxon>Propionibacteriales</taxon>
        <taxon>Nocardioidaceae</taxon>
        <taxon>Nocardioides</taxon>
    </lineage>
</organism>
<protein>
    <recommendedName>
        <fullName evidence="3">ABM domain-containing protein</fullName>
    </recommendedName>
</protein>
<proteinExistence type="predicted"/>
<evidence type="ECO:0008006" key="3">
    <source>
        <dbReference type="Google" id="ProtNLM"/>
    </source>
</evidence>
<reference evidence="1 2" key="1">
    <citation type="submission" date="2019-01" db="EMBL/GenBank/DDBJ databases">
        <title>Nocardioides guangzhouensis sp. nov., an actinobacterium isolated from soil.</title>
        <authorList>
            <person name="Fu Y."/>
            <person name="Cai Y."/>
            <person name="Lin Z."/>
            <person name="Chen P."/>
        </authorList>
    </citation>
    <scope>NUCLEOTIDE SEQUENCE [LARGE SCALE GENOMIC DNA]</scope>
    <source>
        <strain evidence="1 2">130</strain>
    </source>
</reference>